<dbReference type="AlphaFoldDB" id="A0A0F9J7B5"/>
<accession>A0A0F9J7B5</accession>
<organism evidence="1">
    <name type="scientific">marine sediment metagenome</name>
    <dbReference type="NCBI Taxonomy" id="412755"/>
    <lineage>
        <taxon>unclassified sequences</taxon>
        <taxon>metagenomes</taxon>
        <taxon>ecological metagenomes</taxon>
    </lineage>
</organism>
<feature type="non-terminal residue" evidence="1">
    <location>
        <position position="1"/>
    </location>
</feature>
<sequence length="54" mass="6281">AYKLGRPYMIGKSRVFTMTKGIDFYSVFPEIAKEDGFQILLPEYSRNPTFLRMG</sequence>
<name>A0A0F9J7B5_9ZZZZ</name>
<protein>
    <submittedName>
        <fullName evidence="1">Uncharacterized protein</fullName>
    </submittedName>
</protein>
<reference evidence="1" key="1">
    <citation type="journal article" date="2015" name="Nature">
        <title>Complex archaea that bridge the gap between prokaryotes and eukaryotes.</title>
        <authorList>
            <person name="Spang A."/>
            <person name="Saw J.H."/>
            <person name="Jorgensen S.L."/>
            <person name="Zaremba-Niedzwiedzka K."/>
            <person name="Martijn J."/>
            <person name="Lind A.E."/>
            <person name="van Eijk R."/>
            <person name="Schleper C."/>
            <person name="Guy L."/>
            <person name="Ettema T.J."/>
        </authorList>
    </citation>
    <scope>NUCLEOTIDE SEQUENCE</scope>
</reference>
<dbReference type="EMBL" id="LAZR01010684">
    <property type="protein sequence ID" value="KKM65674.1"/>
    <property type="molecule type" value="Genomic_DNA"/>
</dbReference>
<proteinExistence type="predicted"/>
<evidence type="ECO:0000313" key="1">
    <source>
        <dbReference type="EMBL" id="KKM65674.1"/>
    </source>
</evidence>
<comment type="caution">
    <text evidence="1">The sequence shown here is derived from an EMBL/GenBank/DDBJ whole genome shotgun (WGS) entry which is preliminary data.</text>
</comment>
<gene>
    <name evidence="1" type="ORF">LCGC14_1488830</name>
</gene>